<sequence>FPAQGTPVKQSSPPGSEILVQAQHVSQEFKPGSQPHLTSLTNPWASQTNPNTGLSQLPVHFQYLPYPQHQQPQ</sequence>
<dbReference type="AlphaFoldDB" id="A0ABD0RXS1"/>
<evidence type="ECO:0000313" key="2">
    <source>
        <dbReference type="EMBL" id="KAL0202930.1"/>
    </source>
</evidence>
<feature type="compositionally biased region" description="Polar residues" evidence="1">
    <location>
        <begin position="35"/>
        <end position="55"/>
    </location>
</feature>
<reference evidence="2 3" key="1">
    <citation type="submission" date="2024-05" db="EMBL/GenBank/DDBJ databases">
        <title>Genome sequencing and assembly of Indian major carp, Cirrhinus mrigala (Hamilton, 1822).</title>
        <authorList>
            <person name="Mohindra V."/>
            <person name="Chowdhury L.M."/>
            <person name="Lal K."/>
            <person name="Jena J.K."/>
        </authorList>
    </citation>
    <scope>NUCLEOTIDE SEQUENCE [LARGE SCALE GENOMIC DNA]</scope>
    <source>
        <strain evidence="2">CM1030</strain>
        <tissue evidence="2">Blood</tissue>
    </source>
</reference>
<organism evidence="2 3">
    <name type="scientific">Cirrhinus mrigala</name>
    <name type="common">Mrigala</name>
    <dbReference type="NCBI Taxonomy" id="683832"/>
    <lineage>
        <taxon>Eukaryota</taxon>
        <taxon>Metazoa</taxon>
        <taxon>Chordata</taxon>
        <taxon>Craniata</taxon>
        <taxon>Vertebrata</taxon>
        <taxon>Euteleostomi</taxon>
        <taxon>Actinopterygii</taxon>
        <taxon>Neopterygii</taxon>
        <taxon>Teleostei</taxon>
        <taxon>Ostariophysi</taxon>
        <taxon>Cypriniformes</taxon>
        <taxon>Cyprinidae</taxon>
        <taxon>Labeoninae</taxon>
        <taxon>Labeonini</taxon>
        <taxon>Cirrhinus</taxon>
    </lineage>
</organism>
<proteinExistence type="predicted"/>
<accession>A0ABD0RXS1</accession>
<feature type="non-terminal residue" evidence="2">
    <location>
        <position position="1"/>
    </location>
</feature>
<evidence type="ECO:0000256" key="1">
    <source>
        <dbReference type="SAM" id="MobiDB-lite"/>
    </source>
</evidence>
<keyword evidence="3" id="KW-1185">Reference proteome</keyword>
<protein>
    <submittedName>
        <fullName evidence="2">Uncharacterized protein</fullName>
    </submittedName>
</protein>
<comment type="caution">
    <text evidence="2">The sequence shown here is derived from an EMBL/GenBank/DDBJ whole genome shotgun (WGS) entry which is preliminary data.</text>
</comment>
<evidence type="ECO:0000313" key="3">
    <source>
        <dbReference type="Proteomes" id="UP001529510"/>
    </source>
</evidence>
<feature type="non-terminal residue" evidence="2">
    <location>
        <position position="73"/>
    </location>
</feature>
<dbReference type="Proteomes" id="UP001529510">
    <property type="component" value="Unassembled WGS sequence"/>
</dbReference>
<feature type="region of interest" description="Disordered" evidence="1">
    <location>
        <begin position="27"/>
        <end position="55"/>
    </location>
</feature>
<gene>
    <name evidence="2" type="ORF">M9458_000948</name>
</gene>
<name>A0ABD0RXS1_CIRMR</name>
<dbReference type="EMBL" id="JAMKFB020000001">
    <property type="protein sequence ID" value="KAL0202930.1"/>
    <property type="molecule type" value="Genomic_DNA"/>
</dbReference>